<gene>
    <name evidence="5" type="ORF">IAD28_02390</name>
</gene>
<feature type="signal peptide" evidence="3">
    <location>
        <begin position="1"/>
        <end position="26"/>
    </location>
</feature>
<proteinExistence type="predicted"/>
<comment type="caution">
    <text evidence="5">The sequence shown here is derived from an EMBL/GenBank/DDBJ whole genome shotgun (WGS) entry which is preliminary data.</text>
</comment>
<feature type="region of interest" description="Disordered" evidence="1">
    <location>
        <begin position="258"/>
        <end position="289"/>
    </location>
</feature>
<dbReference type="Pfam" id="PF04536">
    <property type="entry name" value="TPM_phosphatase"/>
    <property type="match status" value="1"/>
</dbReference>
<feature type="transmembrane region" description="Helical" evidence="2">
    <location>
        <begin position="199"/>
        <end position="217"/>
    </location>
</feature>
<evidence type="ECO:0000256" key="1">
    <source>
        <dbReference type="SAM" id="MobiDB-lite"/>
    </source>
</evidence>
<dbReference type="Proteomes" id="UP000823960">
    <property type="component" value="Unassembled WGS sequence"/>
</dbReference>
<name>A0A9D1T4M2_9FIRM</name>
<evidence type="ECO:0000313" key="6">
    <source>
        <dbReference type="Proteomes" id="UP000823960"/>
    </source>
</evidence>
<dbReference type="AlphaFoldDB" id="A0A9D1T4M2"/>
<feature type="domain" description="TPM" evidence="4">
    <location>
        <begin position="39"/>
        <end position="151"/>
    </location>
</feature>
<dbReference type="EMBL" id="DVOL01000032">
    <property type="protein sequence ID" value="HIV10528.1"/>
    <property type="molecule type" value="Genomic_DNA"/>
</dbReference>
<keyword evidence="2" id="KW-1133">Transmembrane helix</keyword>
<organism evidence="5 6">
    <name type="scientific">Candidatus Faeciplasma avium</name>
    <dbReference type="NCBI Taxonomy" id="2840798"/>
    <lineage>
        <taxon>Bacteria</taxon>
        <taxon>Bacillati</taxon>
        <taxon>Bacillota</taxon>
        <taxon>Clostridia</taxon>
        <taxon>Eubacteriales</taxon>
        <taxon>Oscillospiraceae</taxon>
        <taxon>Oscillospiraceae incertae sedis</taxon>
        <taxon>Candidatus Faeciplasma</taxon>
    </lineage>
</organism>
<dbReference type="InterPro" id="IPR007621">
    <property type="entry name" value="TPM_dom"/>
</dbReference>
<keyword evidence="2" id="KW-0472">Membrane</keyword>
<evidence type="ECO:0000313" key="5">
    <source>
        <dbReference type="EMBL" id="HIV10528.1"/>
    </source>
</evidence>
<keyword evidence="2" id="KW-0812">Transmembrane</keyword>
<sequence length="289" mass="32272">MNRLKKTLAALLTLALAISLALPAAASDGYGEDTYYRFVYDYSGMLSDDEAEDIESRLKEVSEENSFWAVFHTSHDLETDIVTYCESFIDSHFGYTENTDCILLCVDTEQRQLQVYICGSLMYEFSDDDIDLIYESVVSELSDDSYYSAALIFSSLTKRLIAENREQDSDGIYRQDEDYEVIYSGEMETDLLGGIPGRMAIAAIFGLIVSAILRAYFKSELKSVGVQSGAAGYLKDGSFNLRDQRDIFLYRRLSKTARPKESSSGRGSGGTTIHRSPSGRSYSGRGGRF</sequence>
<reference evidence="5" key="1">
    <citation type="submission" date="2020-10" db="EMBL/GenBank/DDBJ databases">
        <authorList>
            <person name="Gilroy R."/>
        </authorList>
    </citation>
    <scope>NUCLEOTIDE SEQUENCE</scope>
    <source>
        <strain evidence="5">1370</strain>
    </source>
</reference>
<evidence type="ECO:0000259" key="4">
    <source>
        <dbReference type="Pfam" id="PF04536"/>
    </source>
</evidence>
<evidence type="ECO:0000256" key="3">
    <source>
        <dbReference type="SAM" id="SignalP"/>
    </source>
</evidence>
<keyword evidence="3" id="KW-0732">Signal</keyword>
<evidence type="ECO:0000256" key="2">
    <source>
        <dbReference type="SAM" id="Phobius"/>
    </source>
</evidence>
<accession>A0A9D1T4M2</accession>
<reference evidence="5" key="2">
    <citation type="journal article" date="2021" name="PeerJ">
        <title>Extensive microbial diversity within the chicken gut microbiome revealed by metagenomics and culture.</title>
        <authorList>
            <person name="Gilroy R."/>
            <person name="Ravi A."/>
            <person name="Getino M."/>
            <person name="Pursley I."/>
            <person name="Horton D.L."/>
            <person name="Alikhan N.F."/>
            <person name="Baker D."/>
            <person name="Gharbi K."/>
            <person name="Hall N."/>
            <person name="Watson M."/>
            <person name="Adriaenssens E.M."/>
            <person name="Foster-Nyarko E."/>
            <person name="Jarju S."/>
            <person name="Secka A."/>
            <person name="Antonio M."/>
            <person name="Oren A."/>
            <person name="Chaudhuri R.R."/>
            <person name="La Ragione R."/>
            <person name="Hildebrand F."/>
            <person name="Pallen M.J."/>
        </authorList>
    </citation>
    <scope>NUCLEOTIDE SEQUENCE</scope>
    <source>
        <strain evidence="5">1370</strain>
    </source>
</reference>
<protein>
    <submittedName>
        <fullName evidence="5">TPM domain-containing protein</fullName>
    </submittedName>
</protein>
<dbReference type="Gene3D" id="3.10.310.50">
    <property type="match status" value="1"/>
</dbReference>
<feature type="chain" id="PRO_5039460560" evidence="3">
    <location>
        <begin position="27"/>
        <end position="289"/>
    </location>
</feature>